<name>A0A0A9BWE3_ARUDO</name>
<reference evidence="1" key="1">
    <citation type="submission" date="2014-09" db="EMBL/GenBank/DDBJ databases">
        <authorList>
            <person name="Magalhaes I.L.F."/>
            <person name="Oliveira U."/>
            <person name="Santos F.R."/>
            <person name="Vidigal T.H.D.A."/>
            <person name="Brescovit A.D."/>
            <person name="Santos A.J."/>
        </authorList>
    </citation>
    <scope>NUCLEOTIDE SEQUENCE</scope>
    <source>
        <tissue evidence="1">Shoot tissue taken approximately 20 cm above the soil surface</tissue>
    </source>
</reference>
<accession>A0A0A9BWE3</accession>
<protein>
    <submittedName>
        <fullName evidence="1">Uncharacterized protein</fullName>
    </submittedName>
</protein>
<proteinExistence type="predicted"/>
<organism evidence="1">
    <name type="scientific">Arundo donax</name>
    <name type="common">Giant reed</name>
    <name type="synonym">Donax arundinaceus</name>
    <dbReference type="NCBI Taxonomy" id="35708"/>
    <lineage>
        <taxon>Eukaryota</taxon>
        <taxon>Viridiplantae</taxon>
        <taxon>Streptophyta</taxon>
        <taxon>Embryophyta</taxon>
        <taxon>Tracheophyta</taxon>
        <taxon>Spermatophyta</taxon>
        <taxon>Magnoliopsida</taxon>
        <taxon>Liliopsida</taxon>
        <taxon>Poales</taxon>
        <taxon>Poaceae</taxon>
        <taxon>PACMAD clade</taxon>
        <taxon>Arundinoideae</taxon>
        <taxon>Arundineae</taxon>
        <taxon>Arundo</taxon>
    </lineage>
</organism>
<reference evidence="1" key="2">
    <citation type="journal article" date="2015" name="Data Brief">
        <title>Shoot transcriptome of the giant reed, Arundo donax.</title>
        <authorList>
            <person name="Barrero R.A."/>
            <person name="Guerrero F.D."/>
            <person name="Moolhuijzen P."/>
            <person name="Goolsby J.A."/>
            <person name="Tidwell J."/>
            <person name="Bellgard S.E."/>
            <person name="Bellgard M.I."/>
        </authorList>
    </citation>
    <scope>NUCLEOTIDE SEQUENCE</scope>
    <source>
        <tissue evidence="1">Shoot tissue taken approximately 20 cm above the soil surface</tissue>
    </source>
</reference>
<evidence type="ECO:0000313" key="1">
    <source>
        <dbReference type="EMBL" id="JAD66528.1"/>
    </source>
</evidence>
<dbReference type="EMBL" id="GBRH01231367">
    <property type="protein sequence ID" value="JAD66528.1"/>
    <property type="molecule type" value="Transcribed_RNA"/>
</dbReference>
<sequence>MAWKFCTFGSWCW</sequence>